<dbReference type="Proteomes" id="UP001150062">
    <property type="component" value="Unassembled WGS sequence"/>
</dbReference>
<feature type="region of interest" description="Disordered" evidence="1">
    <location>
        <begin position="1100"/>
        <end position="1159"/>
    </location>
</feature>
<name>A0ABQ8XLR6_9EUKA</name>
<dbReference type="PANTHER" id="PTHR45737:SF6">
    <property type="entry name" value="VON WILLEBRAND FACTOR A DOMAIN-CONTAINING PROTEIN 5A"/>
    <property type="match status" value="1"/>
</dbReference>
<dbReference type="Pfam" id="PF08487">
    <property type="entry name" value="VIT"/>
    <property type="match status" value="1"/>
</dbReference>
<dbReference type="EMBL" id="JAOAOG010000286">
    <property type="protein sequence ID" value="KAJ6233030.1"/>
    <property type="molecule type" value="Genomic_DNA"/>
</dbReference>
<dbReference type="CDD" id="cd01868">
    <property type="entry name" value="Rab11_like"/>
    <property type="match status" value="1"/>
</dbReference>
<dbReference type="NCBIfam" id="TIGR00231">
    <property type="entry name" value="small_GTP"/>
    <property type="match status" value="1"/>
</dbReference>
<dbReference type="SUPFAM" id="SSF53300">
    <property type="entry name" value="vWA-like"/>
    <property type="match status" value="1"/>
</dbReference>
<evidence type="ECO:0000313" key="5">
    <source>
        <dbReference type="Proteomes" id="UP001150062"/>
    </source>
</evidence>
<dbReference type="PROSITE" id="PS51468">
    <property type="entry name" value="VIT"/>
    <property type="match status" value="1"/>
</dbReference>
<reference evidence="4" key="1">
    <citation type="submission" date="2022-08" db="EMBL/GenBank/DDBJ databases">
        <title>Novel sulfate-reducing endosymbionts in the free-living metamonad Anaeramoeba.</title>
        <authorList>
            <person name="Jerlstrom-Hultqvist J."/>
            <person name="Cepicka I."/>
            <person name="Gallot-Lavallee L."/>
            <person name="Salas-Leiva D."/>
            <person name="Curtis B.A."/>
            <person name="Zahonova K."/>
            <person name="Pipaliya S."/>
            <person name="Dacks J."/>
            <person name="Roger A.J."/>
        </authorList>
    </citation>
    <scope>NUCLEOTIDE SEQUENCE</scope>
    <source>
        <strain evidence="4">Schooner1</strain>
    </source>
</reference>
<sequence length="1310" mass="149689">MSDPDEYDLLFKIVLIGDSGVGKSNLLSRFCRDEFNMESKSTIGVEFATRSMSIQNKTIKAQVWDTAGQERYRAITSAYYRGAVGALVVYDTTNYDSFQNISTWLNELRESSDNNIIIMLVGNKIDMTDSRTVPTDNGKKFAEENDLTFIETSAKDSTNVELAFSTILTRIYEKVNSQPKNNEDENEQKVKKTVGGTIFVTEPEEEETEKKCFLMVKPGLRNKKTNNPIPLKGNAVGVSILNYIAEVSMSQKYQNEESDPIETVFMFPLDPFSSVFSFEVFINGKKIIGKIKEKEKANDIYEESISENKTAIKVEEEKGNLFVMSVGNLMPSEFCVVTLRYLTELQVSDSNAIEFVLPQSAFPQEVTKVLEKYIDLTTFNEKLVSTNLPEVPFSTTFNFNINMFCNISKIVSSSHAIKPKINGKHGALTMSPLPIECDLDVKLEIILEDLHKPSVDVGYSKKELANDQKNCVRLVFFPDLSKDLVKTEIVFVVDRSGSMIGDRIEKVRKLLNICLHCIPESCLFNIVGFGTDFEFLFEKSVKYNELTLKEAKESVRNIKANLGGTLLEKPLQEIQKQKIPEGYARQIFLFTDGEVWNVETIFQIIRQQKTTSRFFTFGIGQNASQKLVEGIAKVGNGDYEMIKDNENIRIKVMKQFNKAIQPVITKPKLLWRKFQQIPTKILPSVLPPIFGGTPYVVYAFFPETFSGEVQLVGHGPNGVVSWALDLDSKNKINTRRIHFLAAKRSIKEIENKSFDMKKNNNYQQTGSNDNKQLIISISKKYQILSKYTTFIAVDESERELSDQEIIIRPINLYLKQQTQNMTQKYGSMTNQNFLFQVNHNSVLMPTKNSQSTYQQKNPNSQPKFTHNTNYFNSNLDDLFGSSNLNSNQKPQQFSQNNHTNNSTQLFNFLTPQIGSRVNNTQQNTLTPFQNIQKTTNTNLFGSFVSDNSQKNSRTNQSGNKNTFQTTTTSKAFGNYNNNNTNNNFNNNKNNTNNNTYDIIGFLSPKHDKTSNISQQNTDRNKISNKNSGYNDKKYNKSKNTVNNLFSNFDETSNILQKKSEKTKQENYNRNKTFNNNLQNSEEESLISFSLNNNNIKSQEIQKQKHNSNKNNMDNNNNNNYNNYNNYNKQGSQSTFDNLDPFQGTIKTNSTASSNINQLNNSKNNEVNLFQSFSQPTTTTTTTKTSFEFSKDISNKFPLNHKDQYKQIQVINLDDVINLQSASGDFELTQKNAKFLGLNINEIKMKKPKELTQIKVWFTIIVINYILLKFPKRKLEWVLIVRKSRKWINSIYPNLDLTKFDKTVKTIIGHL</sequence>
<dbReference type="InterPro" id="IPR027417">
    <property type="entry name" value="P-loop_NTPase"/>
</dbReference>
<dbReference type="PRINTS" id="PR00449">
    <property type="entry name" value="RASTRNSFRMNG"/>
</dbReference>
<dbReference type="Pfam" id="PF13768">
    <property type="entry name" value="VWA_3"/>
    <property type="match status" value="1"/>
</dbReference>
<organism evidence="4 5">
    <name type="scientific">Anaeramoeba flamelloides</name>
    <dbReference type="NCBI Taxonomy" id="1746091"/>
    <lineage>
        <taxon>Eukaryota</taxon>
        <taxon>Metamonada</taxon>
        <taxon>Anaeramoebidae</taxon>
        <taxon>Anaeramoeba</taxon>
    </lineage>
</organism>
<feature type="compositionally biased region" description="Polar residues" evidence="1">
    <location>
        <begin position="943"/>
        <end position="971"/>
    </location>
</feature>
<feature type="region of interest" description="Disordered" evidence="1">
    <location>
        <begin position="943"/>
        <end position="1037"/>
    </location>
</feature>
<dbReference type="PANTHER" id="PTHR45737">
    <property type="entry name" value="VON WILLEBRAND FACTOR A DOMAIN-CONTAINING PROTEIN 5A"/>
    <property type="match status" value="1"/>
</dbReference>
<dbReference type="InterPro" id="IPR002035">
    <property type="entry name" value="VWF_A"/>
</dbReference>
<dbReference type="PROSITE" id="PS50234">
    <property type="entry name" value="VWFA"/>
    <property type="match status" value="1"/>
</dbReference>
<evidence type="ECO:0000259" key="3">
    <source>
        <dbReference type="PROSITE" id="PS51468"/>
    </source>
</evidence>
<dbReference type="Pfam" id="PF00071">
    <property type="entry name" value="Ras"/>
    <property type="match status" value="1"/>
</dbReference>
<evidence type="ECO:0000259" key="2">
    <source>
        <dbReference type="PROSITE" id="PS50234"/>
    </source>
</evidence>
<dbReference type="SMART" id="SM00609">
    <property type="entry name" value="VIT"/>
    <property type="match status" value="1"/>
</dbReference>
<dbReference type="InterPro" id="IPR001806">
    <property type="entry name" value="Small_GTPase"/>
</dbReference>
<accession>A0ABQ8XLR6</accession>
<gene>
    <name evidence="4" type="ORF">M0813_04313</name>
</gene>
<feature type="compositionally biased region" description="Low complexity" evidence="1">
    <location>
        <begin position="974"/>
        <end position="995"/>
    </location>
</feature>
<feature type="compositionally biased region" description="Polar residues" evidence="1">
    <location>
        <begin position="1010"/>
        <end position="1029"/>
    </location>
</feature>
<dbReference type="SMART" id="SM00175">
    <property type="entry name" value="RAB"/>
    <property type="match status" value="1"/>
</dbReference>
<comment type="caution">
    <text evidence="4">The sequence shown here is derived from an EMBL/GenBank/DDBJ whole genome shotgun (WGS) entry which is preliminary data.</text>
</comment>
<feature type="compositionally biased region" description="Low complexity" evidence="1">
    <location>
        <begin position="1108"/>
        <end position="1127"/>
    </location>
</feature>
<dbReference type="PROSITE" id="PS51419">
    <property type="entry name" value="RAB"/>
    <property type="match status" value="1"/>
</dbReference>
<dbReference type="InterPro" id="IPR036465">
    <property type="entry name" value="vWFA_dom_sf"/>
</dbReference>
<dbReference type="Gene3D" id="3.40.50.300">
    <property type="entry name" value="P-loop containing nucleotide triphosphate hydrolases"/>
    <property type="match status" value="1"/>
</dbReference>
<dbReference type="Gene3D" id="3.40.50.410">
    <property type="entry name" value="von Willebrand factor, type A domain"/>
    <property type="match status" value="1"/>
</dbReference>
<dbReference type="InterPro" id="IPR005225">
    <property type="entry name" value="Small_GTP-bd"/>
</dbReference>
<dbReference type="SMART" id="SM00173">
    <property type="entry name" value="RAS"/>
    <property type="match status" value="1"/>
</dbReference>
<evidence type="ECO:0000256" key="1">
    <source>
        <dbReference type="SAM" id="MobiDB-lite"/>
    </source>
</evidence>
<proteinExistence type="predicted"/>
<dbReference type="InterPro" id="IPR013694">
    <property type="entry name" value="VIT"/>
</dbReference>
<feature type="domain" description="VWFA" evidence="2">
    <location>
        <begin position="488"/>
        <end position="660"/>
    </location>
</feature>
<dbReference type="SMART" id="SM00327">
    <property type="entry name" value="VWA"/>
    <property type="match status" value="1"/>
</dbReference>
<protein>
    <submittedName>
        <fullName evidence="4">von willebrand factor a domain-containing protein 5a</fullName>
    </submittedName>
</protein>
<dbReference type="SMART" id="SM00174">
    <property type="entry name" value="RHO"/>
    <property type="match status" value="1"/>
</dbReference>
<evidence type="ECO:0000313" key="4">
    <source>
        <dbReference type="EMBL" id="KAJ6233030.1"/>
    </source>
</evidence>
<dbReference type="SMART" id="SM00176">
    <property type="entry name" value="RAN"/>
    <property type="match status" value="1"/>
</dbReference>
<dbReference type="PROSITE" id="PS51421">
    <property type="entry name" value="RAS"/>
    <property type="match status" value="1"/>
</dbReference>
<dbReference type="SUPFAM" id="SSF52540">
    <property type="entry name" value="P-loop containing nucleoside triphosphate hydrolases"/>
    <property type="match status" value="1"/>
</dbReference>
<keyword evidence="5" id="KW-1185">Reference proteome</keyword>
<feature type="domain" description="VIT" evidence="3">
    <location>
        <begin position="215"/>
        <end position="343"/>
    </location>
</feature>